<dbReference type="SUPFAM" id="SSF52821">
    <property type="entry name" value="Rhodanese/Cell cycle control phosphatase"/>
    <property type="match status" value="1"/>
</dbReference>
<sequence length="350" mass="38372">MPFLETVTDLGADSLARFDTIIDVRSPAEFADDHVPGAINLPVLSNAERAEVGTIYKQESPFRANRIGGAIVARNIAGHLETALRDKPRGWRPLVYCWRGGMRSNAMATILSSVGWPVGLVKGGYKTWRREVVQGVDVDTAPLPITLIDGPTGSAKTAILQAIAAQGGQVIDLEGLANHRGSAFGAFEDAPQPAQRLFETEIWDRLRRFDLTRPIYVEAESARVGVRRVPRRLWHEMLAAPRIEIHVPASVRSAFLVSAYGDAVSDRDSVARSLDLLKPFHSKETLAEWQALADAGAHRQLAEALMLEHYDPLYARSRKRRRDQPVLVVPLAALSPDDIAGAAKTILETA</sequence>
<dbReference type="PATRIC" id="fig|1280950.3.peg.3196"/>
<proteinExistence type="predicted"/>
<gene>
    <name evidence="3" type="ORF">HJO_15908</name>
</gene>
<dbReference type="InterPro" id="IPR017582">
    <property type="entry name" value="SelU"/>
</dbReference>
<dbReference type="InterPro" id="IPR001307">
    <property type="entry name" value="Thiosulphate_STrfase_CS"/>
</dbReference>
<keyword evidence="4" id="KW-1185">Reference proteome</keyword>
<accession>A0A059FCN9</accession>
<evidence type="ECO:0000259" key="2">
    <source>
        <dbReference type="PROSITE" id="PS50206"/>
    </source>
</evidence>
<dbReference type="eggNOG" id="COG2603">
    <property type="taxonomic scope" value="Bacteria"/>
</dbReference>
<dbReference type="NCBIfam" id="TIGR03167">
    <property type="entry name" value="tRNA_sel_U_synt"/>
    <property type="match status" value="1"/>
</dbReference>
<protein>
    <submittedName>
        <fullName evidence="3">tRNA 2-selenouridine synthase</fullName>
    </submittedName>
</protein>
<name>A0A059FCN9_9PROT</name>
<dbReference type="AlphaFoldDB" id="A0A059FCN9"/>
<dbReference type="GO" id="GO:0043828">
    <property type="term" value="F:tRNA 2-selenouridine synthase activity"/>
    <property type="evidence" value="ECO:0007669"/>
    <property type="project" value="InterPro"/>
</dbReference>
<dbReference type="PROSITE" id="PS00380">
    <property type="entry name" value="RHODANESE_1"/>
    <property type="match status" value="1"/>
</dbReference>
<organism evidence="3 4">
    <name type="scientific">Hyphomonas johnsonii MHS-2</name>
    <dbReference type="NCBI Taxonomy" id="1280950"/>
    <lineage>
        <taxon>Bacteria</taxon>
        <taxon>Pseudomonadati</taxon>
        <taxon>Pseudomonadota</taxon>
        <taxon>Alphaproteobacteria</taxon>
        <taxon>Hyphomonadales</taxon>
        <taxon>Hyphomonadaceae</taxon>
        <taxon>Hyphomonas</taxon>
    </lineage>
</organism>
<dbReference type="OrthoDB" id="9808735at2"/>
<dbReference type="InterPro" id="IPR001763">
    <property type="entry name" value="Rhodanese-like_dom"/>
</dbReference>
<reference evidence="3 4" key="1">
    <citation type="journal article" date="2014" name="Antonie Van Leeuwenhoek">
        <title>Hyphomonas beringensis sp. nov. and Hyphomonas chukchiensis sp. nov., isolated from surface seawater of the Bering Sea and Chukchi Sea.</title>
        <authorList>
            <person name="Li C."/>
            <person name="Lai Q."/>
            <person name="Li G."/>
            <person name="Dong C."/>
            <person name="Wang J."/>
            <person name="Liao Y."/>
            <person name="Shao Z."/>
        </authorList>
    </citation>
    <scope>NUCLEOTIDE SEQUENCE [LARGE SCALE GENOMIC DNA]</scope>
    <source>
        <strain evidence="3 4">MHS-2</strain>
    </source>
</reference>
<dbReference type="EMBL" id="ARYK01000010">
    <property type="protein sequence ID" value="KCZ88362.1"/>
    <property type="molecule type" value="Genomic_DNA"/>
</dbReference>
<dbReference type="GO" id="GO:0002098">
    <property type="term" value="P:tRNA wobble uridine modification"/>
    <property type="evidence" value="ECO:0007669"/>
    <property type="project" value="InterPro"/>
</dbReference>
<dbReference type="Gene3D" id="3.40.250.10">
    <property type="entry name" value="Rhodanese-like domain"/>
    <property type="match status" value="1"/>
</dbReference>
<dbReference type="RefSeq" id="WP_035618936.1">
    <property type="nucleotide sequence ID" value="NZ_ARYK01000010.1"/>
</dbReference>
<evidence type="ECO:0000313" key="4">
    <source>
        <dbReference type="Proteomes" id="UP000025171"/>
    </source>
</evidence>
<keyword evidence="1" id="KW-0711">Selenium</keyword>
<dbReference type="SMART" id="SM00450">
    <property type="entry name" value="RHOD"/>
    <property type="match status" value="1"/>
</dbReference>
<dbReference type="PANTHER" id="PTHR30401">
    <property type="entry name" value="TRNA 2-SELENOURIDINE SYNTHASE"/>
    <property type="match status" value="1"/>
</dbReference>
<dbReference type="NCBIfam" id="NF008752">
    <property type="entry name" value="PRK11784.1-4"/>
    <property type="match status" value="1"/>
</dbReference>
<dbReference type="STRING" id="1280950.HJO_15908"/>
<feature type="domain" description="Rhodanese" evidence="2">
    <location>
        <begin position="20"/>
        <end position="133"/>
    </location>
</feature>
<evidence type="ECO:0000313" key="3">
    <source>
        <dbReference type="EMBL" id="KCZ88362.1"/>
    </source>
</evidence>
<comment type="caution">
    <text evidence="3">The sequence shown here is derived from an EMBL/GenBank/DDBJ whole genome shotgun (WGS) entry which is preliminary data.</text>
</comment>
<dbReference type="PROSITE" id="PS50206">
    <property type="entry name" value="RHODANESE_3"/>
    <property type="match status" value="1"/>
</dbReference>
<dbReference type="InterPro" id="IPR036873">
    <property type="entry name" value="Rhodanese-like_dom_sf"/>
</dbReference>
<dbReference type="NCBIfam" id="NF008750">
    <property type="entry name" value="PRK11784.1-2"/>
    <property type="match status" value="1"/>
</dbReference>
<dbReference type="Pfam" id="PF00581">
    <property type="entry name" value="Rhodanese"/>
    <property type="match status" value="1"/>
</dbReference>
<dbReference type="Pfam" id="PF26341">
    <property type="entry name" value="AAA_SelU"/>
    <property type="match status" value="1"/>
</dbReference>
<dbReference type="PANTHER" id="PTHR30401:SF0">
    <property type="entry name" value="TRNA 2-SELENOURIDINE SYNTHASE"/>
    <property type="match status" value="1"/>
</dbReference>
<evidence type="ECO:0000256" key="1">
    <source>
        <dbReference type="ARBA" id="ARBA00023266"/>
    </source>
</evidence>
<dbReference type="InterPro" id="IPR058840">
    <property type="entry name" value="AAA_SelU"/>
</dbReference>
<dbReference type="GO" id="GO:0004792">
    <property type="term" value="F:thiosulfate-cyanide sulfurtransferase activity"/>
    <property type="evidence" value="ECO:0007669"/>
    <property type="project" value="InterPro"/>
</dbReference>
<dbReference type="Proteomes" id="UP000025171">
    <property type="component" value="Unassembled WGS sequence"/>
</dbReference>